<evidence type="ECO:0000313" key="3">
    <source>
        <dbReference type="Proteomes" id="UP000235672"/>
    </source>
</evidence>
<organism evidence="2 3">
    <name type="scientific">Hyaloscypha hepaticicola</name>
    <dbReference type="NCBI Taxonomy" id="2082293"/>
    <lineage>
        <taxon>Eukaryota</taxon>
        <taxon>Fungi</taxon>
        <taxon>Dikarya</taxon>
        <taxon>Ascomycota</taxon>
        <taxon>Pezizomycotina</taxon>
        <taxon>Leotiomycetes</taxon>
        <taxon>Helotiales</taxon>
        <taxon>Hyaloscyphaceae</taxon>
        <taxon>Hyaloscypha</taxon>
    </lineage>
</organism>
<dbReference type="AlphaFoldDB" id="A0A2J6Q403"/>
<evidence type="ECO:0000256" key="1">
    <source>
        <dbReference type="SAM" id="MobiDB-lite"/>
    </source>
</evidence>
<accession>A0A2J6Q403</accession>
<name>A0A2J6Q403_9HELO</name>
<sequence>MAAEVLTILQSLVGGASPSPLKVSSMDENAYNSQQEAITLKAKERNITLEELNAVFDQTFDSIVQDHPGTRPAWRLGRAEYLVWEHYFPNEPFPGTATNSDSRLSEMGKNKHSGSYRPMDKMAMNMDWVHDKYQGDDRKENIDSRKADYYNGSAKRPVGPIDSYRPALGSDSESRDMHSCRLASKDRKEDHGVSRYAVDKPTSYHTLLGYIVEKALAAGVSPDAFCSAYYRNGQKAKDDRPTASACWLMWKHECLIWKQFCISGRRIHWSRTQAQTHNSRHGNHPFFFDRELEVVAYIEVVTGLWQTDKGQPCPQTGSHRSFRFAYEDPAASGE</sequence>
<keyword evidence="3" id="KW-1185">Reference proteome</keyword>
<gene>
    <name evidence="2" type="ORF">NA56DRAFT_165325</name>
</gene>
<feature type="region of interest" description="Disordered" evidence="1">
    <location>
        <begin position="94"/>
        <end position="117"/>
    </location>
</feature>
<reference evidence="2 3" key="1">
    <citation type="submission" date="2016-05" db="EMBL/GenBank/DDBJ databases">
        <title>A degradative enzymes factory behind the ericoid mycorrhizal symbiosis.</title>
        <authorList>
            <consortium name="DOE Joint Genome Institute"/>
            <person name="Martino E."/>
            <person name="Morin E."/>
            <person name="Grelet G."/>
            <person name="Kuo A."/>
            <person name="Kohler A."/>
            <person name="Daghino S."/>
            <person name="Barry K."/>
            <person name="Choi C."/>
            <person name="Cichocki N."/>
            <person name="Clum A."/>
            <person name="Copeland A."/>
            <person name="Hainaut M."/>
            <person name="Haridas S."/>
            <person name="Labutti K."/>
            <person name="Lindquist E."/>
            <person name="Lipzen A."/>
            <person name="Khouja H.-R."/>
            <person name="Murat C."/>
            <person name="Ohm R."/>
            <person name="Olson A."/>
            <person name="Spatafora J."/>
            <person name="Veneault-Fourrey C."/>
            <person name="Henrissat B."/>
            <person name="Grigoriev I."/>
            <person name="Martin F."/>
            <person name="Perotto S."/>
        </authorList>
    </citation>
    <scope>NUCLEOTIDE SEQUENCE [LARGE SCALE GENOMIC DNA]</scope>
    <source>
        <strain evidence="2 3">UAMH 7357</strain>
    </source>
</reference>
<feature type="compositionally biased region" description="Basic and acidic residues" evidence="1">
    <location>
        <begin position="172"/>
        <end position="184"/>
    </location>
</feature>
<protein>
    <submittedName>
        <fullName evidence="2">Uncharacterized protein</fullName>
    </submittedName>
</protein>
<feature type="region of interest" description="Disordered" evidence="1">
    <location>
        <begin position="157"/>
        <end position="184"/>
    </location>
</feature>
<dbReference type="EMBL" id="KZ613483">
    <property type="protein sequence ID" value="PMD21015.1"/>
    <property type="molecule type" value="Genomic_DNA"/>
</dbReference>
<dbReference type="Proteomes" id="UP000235672">
    <property type="component" value="Unassembled WGS sequence"/>
</dbReference>
<evidence type="ECO:0000313" key="2">
    <source>
        <dbReference type="EMBL" id="PMD21015.1"/>
    </source>
</evidence>
<proteinExistence type="predicted"/>
<dbReference type="OrthoDB" id="3498663at2759"/>